<comment type="caution">
    <text evidence="3">The sequence shown here is derived from an EMBL/GenBank/DDBJ whole genome shotgun (WGS) entry which is preliminary data.</text>
</comment>
<dbReference type="SUPFAM" id="SSF51679">
    <property type="entry name" value="Bacterial luciferase-like"/>
    <property type="match status" value="1"/>
</dbReference>
<dbReference type="PANTHER" id="PTHR43244:SF1">
    <property type="entry name" value="5,10-METHYLENETETRAHYDROMETHANOPTERIN REDUCTASE"/>
    <property type="match status" value="1"/>
</dbReference>
<reference evidence="4" key="1">
    <citation type="journal article" date="2019" name="Int. J. Syst. Evol. Microbiol.">
        <title>The Global Catalogue of Microorganisms (GCM) 10K type strain sequencing project: providing services to taxonomists for standard genome sequencing and annotation.</title>
        <authorList>
            <consortium name="The Broad Institute Genomics Platform"/>
            <consortium name="The Broad Institute Genome Sequencing Center for Infectious Disease"/>
            <person name="Wu L."/>
            <person name="Ma J."/>
        </authorList>
    </citation>
    <scope>NUCLEOTIDE SEQUENCE [LARGE SCALE GENOMIC DNA]</scope>
    <source>
        <strain evidence="4">CCUG 50873</strain>
    </source>
</reference>
<dbReference type="Pfam" id="PF00296">
    <property type="entry name" value="Bac_luciferase"/>
    <property type="match status" value="1"/>
</dbReference>
<proteinExistence type="predicted"/>
<evidence type="ECO:0000313" key="4">
    <source>
        <dbReference type="Proteomes" id="UP001597068"/>
    </source>
</evidence>
<dbReference type="InterPro" id="IPR011251">
    <property type="entry name" value="Luciferase-like_dom"/>
</dbReference>
<keyword evidence="4" id="KW-1185">Reference proteome</keyword>
<dbReference type="InterPro" id="IPR022402">
    <property type="entry name" value="F420_OxRdatse_MSMEG3544_pred"/>
</dbReference>
<dbReference type="Gene3D" id="3.20.20.30">
    <property type="entry name" value="Luciferase-like domain"/>
    <property type="match status" value="1"/>
</dbReference>
<accession>A0ABW3GA80</accession>
<feature type="domain" description="Luciferase-like" evidence="2">
    <location>
        <begin position="4"/>
        <end position="221"/>
    </location>
</feature>
<dbReference type="EMBL" id="JBHTIL010000001">
    <property type="protein sequence ID" value="MFD0925752.1"/>
    <property type="molecule type" value="Genomic_DNA"/>
</dbReference>
<dbReference type="PANTHER" id="PTHR43244">
    <property type="match status" value="1"/>
</dbReference>
<sequence length="277" mass="29649">MSTRFGIGLGGEVEPGELPGFVDRLEDEGVDSLWFSELVYSPAVDPFVGMAYAASRTRRLKVGTSVAVLPGRQPALVAKQLMSLAALAPRRVLPVFGLQPGNPRERELFPVAGRRGDIFDESLRQLRAALDSDDIRQGTPGSLDIWLGGRAPAAFRRIGALGDGWLGSFLTPAETEAGVAAIRDAAAAAGRHVDDDHFGITLLVADGAHPDEVMRRAGAQRPDADPRELVATDWPALHRMIDDHIAAGLSKFVIIPAGGDTTSFVDRFVGELLPRQT</sequence>
<dbReference type="Proteomes" id="UP001597068">
    <property type="component" value="Unassembled WGS sequence"/>
</dbReference>
<dbReference type="RefSeq" id="WP_253646324.1">
    <property type="nucleotide sequence ID" value="NZ_BAAAMO010000002.1"/>
</dbReference>
<keyword evidence="1" id="KW-0560">Oxidoreductase</keyword>
<dbReference type="InterPro" id="IPR050564">
    <property type="entry name" value="F420-G6PD/mer"/>
</dbReference>
<evidence type="ECO:0000313" key="3">
    <source>
        <dbReference type="EMBL" id="MFD0925752.1"/>
    </source>
</evidence>
<evidence type="ECO:0000259" key="2">
    <source>
        <dbReference type="Pfam" id="PF00296"/>
    </source>
</evidence>
<dbReference type="InterPro" id="IPR036661">
    <property type="entry name" value="Luciferase-like_sf"/>
</dbReference>
<gene>
    <name evidence="3" type="ORF">ACFQ04_08380</name>
</gene>
<name>A0ABW3GA80_9NOCA</name>
<organism evidence="3 4">
    <name type="scientific">Williamsia deligens</name>
    <dbReference type="NCBI Taxonomy" id="321325"/>
    <lineage>
        <taxon>Bacteria</taxon>
        <taxon>Bacillati</taxon>
        <taxon>Actinomycetota</taxon>
        <taxon>Actinomycetes</taxon>
        <taxon>Mycobacteriales</taxon>
        <taxon>Nocardiaceae</taxon>
        <taxon>Williamsia</taxon>
    </lineage>
</organism>
<protein>
    <submittedName>
        <fullName evidence="3">TIGR03854 family LLM class F420-dependent oxidoreductase</fullName>
    </submittedName>
</protein>
<evidence type="ECO:0000256" key="1">
    <source>
        <dbReference type="ARBA" id="ARBA00023002"/>
    </source>
</evidence>
<dbReference type="NCBIfam" id="TIGR03854">
    <property type="entry name" value="F420_MSMEG_3544"/>
    <property type="match status" value="1"/>
</dbReference>